<dbReference type="EMBL" id="JAUJYO010000001">
    <property type="protein sequence ID" value="KAK1326644.1"/>
    <property type="molecule type" value="Genomic_DNA"/>
</dbReference>
<dbReference type="PANTHER" id="PTHR33698">
    <property type="entry name" value="NUCLEAR TRANSPORT FACTOR 2 (NTF2)-LIKE PROTEIN"/>
    <property type="match status" value="1"/>
</dbReference>
<dbReference type="PANTHER" id="PTHR33698:SF1">
    <property type="entry name" value="NUCLEAR TRANSPORT FACTOR 2 (NTF2) FAMILY PROTEIN"/>
    <property type="match status" value="1"/>
</dbReference>
<reference evidence="1" key="2">
    <citation type="submission" date="2023-06" db="EMBL/GenBank/DDBJ databases">
        <authorList>
            <person name="Ma L."/>
            <person name="Liu K.-W."/>
            <person name="Li Z."/>
            <person name="Hsiao Y.-Y."/>
            <person name="Qi Y."/>
            <person name="Fu T."/>
            <person name="Tang G."/>
            <person name="Zhang D."/>
            <person name="Sun W.-H."/>
            <person name="Liu D.-K."/>
            <person name="Li Y."/>
            <person name="Chen G.-Z."/>
            <person name="Liu X.-D."/>
            <person name="Liao X.-Y."/>
            <person name="Jiang Y.-T."/>
            <person name="Yu X."/>
            <person name="Hao Y."/>
            <person name="Huang J."/>
            <person name="Zhao X.-W."/>
            <person name="Ke S."/>
            <person name="Chen Y.-Y."/>
            <person name="Wu W.-L."/>
            <person name="Hsu J.-L."/>
            <person name="Lin Y.-F."/>
            <person name="Huang M.-D."/>
            <person name="Li C.-Y."/>
            <person name="Huang L."/>
            <person name="Wang Z.-W."/>
            <person name="Zhao X."/>
            <person name="Zhong W.-Y."/>
            <person name="Peng D.-H."/>
            <person name="Ahmad S."/>
            <person name="Lan S."/>
            <person name="Zhang J.-S."/>
            <person name="Tsai W.-C."/>
            <person name="Van De Peer Y."/>
            <person name="Liu Z.-J."/>
        </authorList>
    </citation>
    <scope>NUCLEOTIDE SEQUENCE</scope>
    <source>
        <strain evidence="1">CP</strain>
        <tissue evidence="1">Leaves</tissue>
    </source>
</reference>
<gene>
    <name evidence="1" type="ORF">QJS10_CPA01g02378</name>
</gene>
<evidence type="ECO:0008006" key="3">
    <source>
        <dbReference type="Google" id="ProtNLM"/>
    </source>
</evidence>
<dbReference type="Gene3D" id="3.10.450.50">
    <property type="match status" value="1"/>
</dbReference>
<dbReference type="Proteomes" id="UP001180020">
    <property type="component" value="Unassembled WGS sequence"/>
</dbReference>
<evidence type="ECO:0000313" key="1">
    <source>
        <dbReference type="EMBL" id="KAK1326644.1"/>
    </source>
</evidence>
<name>A0AAV9FLJ6_ACOCL</name>
<accession>A0AAV9FLJ6</accession>
<keyword evidence="2" id="KW-1185">Reference proteome</keyword>
<evidence type="ECO:0000313" key="2">
    <source>
        <dbReference type="Proteomes" id="UP001180020"/>
    </source>
</evidence>
<protein>
    <recommendedName>
        <fullName evidence="3">Nuclear transport factor 2 domain-containing protein</fullName>
    </recommendedName>
</protein>
<dbReference type="AlphaFoldDB" id="A0AAV9FLJ6"/>
<sequence length="85" mass="9612">MAACSVVFPASNLCMHRRLYKSRRGTYRPPRAGLSNESQSPSSVIKQVYSSINDRNLKRLSSFIADDCFFEDTTFSKPFEGKKIA</sequence>
<organism evidence="1 2">
    <name type="scientific">Acorus calamus</name>
    <name type="common">Sweet flag</name>
    <dbReference type="NCBI Taxonomy" id="4465"/>
    <lineage>
        <taxon>Eukaryota</taxon>
        <taxon>Viridiplantae</taxon>
        <taxon>Streptophyta</taxon>
        <taxon>Embryophyta</taxon>
        <taxon>Tracheophyta</taxon>
        <taxon>Spermatophyta</taxon>
        <taxon>Magnoliopsida</taxon>
        <taxon>Liliopsida</taxon>
        <taxon>Acoraceae</taxon>
        <taxon>Acorus</taxon>
    </lineage>
</organism>
<proteinExistence type="predicted"/>
<reference evidence="1" key="1">
    <citation type="journal article" date="2023" name="Nat. Commun.">
        <title>Diploid and tetraploid genomes of Acorus and the evolution of monocots.</title>
        <authorList>
            <person name="Ma L."/>
            <person name="Liu K.W."/>
            <person name="Li Z."/>
            <person name="Hsiao Y.Y."/>
            <person name="Qi Y."/>
            <person name="Fu T."/>
            <person name="Tang G.D."/>
            <person name="Zhang D."/>
            <person name="Sun W.H."/>
            <person name="Liu D.K."/>
            <person name="Li Y."/>
            <person name="Chen G.Z."/>
            <person name="Liu X.D."/>
            <person name="Liao X.Y."/>
            <person name="Jiang Y.T."/>
            <person name="Yu X."/>
            <person name="Hao Y."/>
            <person name="Huang J."/>
            <person name="Zhao X.W."/>
            <person name="Ke S."/>
            <person name="Chen Y.Y."/>
            <person name="Wu W.L."/>
            <person name="Hsu J.L."/>
            <person name="Lin Y.F."/>
            <person name="Huang M.D."/>
            <person name="Li C.Y."/>
            <person name="Huang L."/>
            <person name="Wang Z.W."/>
            <person name="Zhao X."/>
            <person name="Zhong W.Y."/>
            <person name="Peng D.H."/>
            <person name="Ahmad S."/>
            <person name="Lan S."/>
            <person name="Zhang J.S."/>
            <person name="Tsai W.C."/>
            <person name="Van de Peer Y."/>
            <person name="Liu Z.J."/>
        </authorList>
    </citation>
    <scope>NUCLEOTIDE SEQUENCE</scope>
    <source>
        <strain evidence="1">CP</strain>
    </source>
</reference>
<comment type="caution">
    <text evidence="1">The sequence shown here is derived from an EMBL/GenBank/DDBJ whole genome shotgun (WGS) entry which is preliminary data.</text>
</comment>